<sequence length="767" mass="84367">MTTPPVPNGNRRGRTLTASATDRVYPRDPRPREGAPDVLVIVLDDLGFAQIGAFGSDIATPNMDRLAAGGLRYNRFHVTALCSPTRAALLTGRNHHAVGMGFLVDLPIAYQGYNSRVPKSAATMPRILKDAGYSTLAVGKWHLTPRWERSAAGPFDRWPLGYGFERFYGFLQGDANHWAPELVCDNHYTEPPAGPEDGYHLSEDLVDTAQRMILDQKQAAPGKPYFMYLPFGAMHSPHHVAPEWVEPYRGKFDGGWERWREETFARQVAAGIVPEGTELPERPPWIQEWEALDPDDRRMFARMQEVYAGFLTHTDAQIGRLLDFLERTGRLDNTLVMLMSDNGASAEGGQLGTVNEHRFSSRMGDSTERNIADLENWGGPDTYPHYAWGWAWAGNTPLRLWKRYTWLGGTRAPLIVHWPDGIAARGEIRSQLTHAVDLMPTILEACGVDIPETVDGVPQQEVDGRSLVGTFADASAESPRETQYFEMLGSRSIIHGEWKATTDHVSRGVLDEERLLLGSRDFATDRWSLFNLADDFAEARDLADEHPELVEKLEDLWFDEAERNHVLPLDDTMQERLAALIFPTYGLQPRGTYLPGGGPVHEESLPPLFGGFTLTADVEVPADGADGVLCAFGDLTGGFVLRVADGRLSFTCSRAGEVDRVTADAPLAPGRRVVGVRFRPGADAPGTLALLDAGAEIASAPLGGPWPVAFQHGGAGLSVGHDHGLPVDRDYRPPHPWTGTLHTVEIDTAAVPEPDLDTALRTALHSD</sequence>
<feature type="region of interest" description="Disordered" evidence="5">
    <location>
        <begin position="1"/>
        <end position="31"/>
    </location>
</feature>
<evidence type="ECO:0000256" key="2">
    <source>
        <dbReference type="ARBA" id="ARBA00022723"/>
    </source>
</evidence>
<comment type="similarity">
    <text evidence="1">Belongs to the sulfatase family.</text>
</comment>
<keyword evidence="8" id="KW-1185">Reference proteome</keyword>
<evidence type="ECO:0000256" key="5">
    <source>
        <dbReference type="SAM" id="MobiDB-lite"/>
    </source>
</evidence>
<dbReference type="Gene3D" id="3.40.720.10">
    <property type="entry name" value="Alkaline Phosphatase, subunit A"/>
    <property type="match status" value="1"/>
</dbReference>
<dbReference type="Gene3D" id="3.30.1120.10">
    <property type="match status" value="1"/>
</dbReference>
<evidence type="ECO:0000256" key="1">
    <source>
        <dbReference type="ARBA" id="ARBA00008779"/>
    </source>
</evidence>
<dbReference type="PROSITE" id="PS00149">
    <property type="entry name" value="SULFATASE_2"/>
    <property type="match status" value="1"/>
</dbReference>
<dbReference type="SUPFAM" id="SSF53649">
    <property type="entry name" value="Alkaline phosphatase-like"/>
    <property type="match status" value="1"/>
</dbReference>
<evidence type="ECO:0000313" key="7">
    <source>
        <dbReference type="EMBL" id="MEU8136946.1"/>
    </source>
</evidence>
<comment type="caution">
    <text evidence="7">The sequence shown here is derived from an EMBL/GenBank/DDBJ whole genome shotgun (WGS) entry which is preliminary data.</text>
</comment>
<protein>
    <submittedName>
        <fullName evidence="7">Arylsulfatase</fullName>
        <ecNumber evidence="7">3.1.6.-</ecNumber>
    </submittedName>
</protein>
<proteinExistence type="inferred from homology"/>
<dbReference type="InterPro" id="IPR017850">
    <property type="entry name" value="Alkaline_phosphatase_core_sf"/>
</dbReference>
<dbReference type="InterPro" id="IPR050738">
    <property type="entry name" value="Sulfatase"/>
</dbReference>
<name>A0ABV3DMH1_9ACTN</name>
<keyword evidence="4" id="KW-0106">Calcium</keyword>
<dbReference type="EMBL" id="JBEZFP010000075">
    <property type="protein sequence ID" value="MEU8136946.1"/>
    <property type="molecule type" value="Genomic_DNA"/>
</dbReference>
<dbReference type="InterPro" id="IPR000917">
    <property type="entry name" value="Sulfatase_N"/>
</dbReference>
<feature type="domain" description="Sulfatase N-terminal" evidence="6">
    <location>
        <begin position="36"/>
        <end position="448"/>
    </location>
</feature>
<evidence type="ECO:0000256" key="4">
    <source>
        <dbReference type="ARBA" id="ARBA00022837"/>
    </source>
</evidence>
<keyword evidence="2" id="KW-0479">Metal-binding</keyword>
<dbReference type="PANTHER" id="PTHR42693">
    <property type="entry name" value="ARYLSULFATASE FAMILY MEMBER"/>
    <property type="match status" value="1"/>
</dbReference>
<accession>A0ABV3DMH1</accession>
<organism evidence="7 8">
    <name type="scientific">Streptodolium elevatio</name>
    <dbReference type="NCBI Taxonomy" id="3157996"/>
    <lineage>
        <taxon>Bacteria</taxon>
        <taxon>Bacillati</taxon>
        <taxon>Actinomycetota</taxon>
        <taxon>Actinomycetes</taxon>
        <taxon>Kitasatosporales</taxon>
        <taxon>Streptomycetaceae</taxon>
        <taxon>Streptodolium</taxon>
    </lineage>
</organism>
<dbReference type="Pfam" id="PF00884">
    <property type="entry name" value="Sulfatase"/>
    <property type="match status" value="1"/>
</dbReference>
<dbReference type="RefSeq" id="WP_358358079.1">
    <property type="nucleotide sequence ID" value="NZ_JBEZFP010000075.1"/>
</dbReference>
<dbReference type="GO" id="GO:0016787">
    <property type="term" value="F:hydrolase activity"/>
    <property type="evidence" value="ECO:0007669"/>
    <property type="project" value="UniProtKB-KW"/>
</dbReference>
<gene>
    <name evidence="7" type="ORF">AB0C36_25965</name>
</gene>
<reference evidence="7 8" key="1">
    <citation type="submission" date="2024-06" db="EMBL/GenBank/DDBJ databases">
        <title>The Natural Products Discovery Center: Release of the First 8490 Sequenced Strains for Exploring Actinobacteria Biosynthetic Diversity.</title>
        <authorList>
            <person name="Kalkreuter E."/>
            <person name="Kautsar S.A."/>
            <person name="Yang D."/>
            <person name="Bader C.D."/>
            <person name="Teijaro C.N."/>
            <person name="Fluegel L."/>
            <person name="Davis C.M."/>
            <person name="Simpson J.R."/>
            <person name="Lauterbach L."/>
            <person name="Steele A.D."/>
            <person name="Gui C."/>
            <person name="Meng S."/>
            <person name="Li G."/>
            <person name="Viehrig K."/>
            <person name="Ye F."/>
            <person name="Su P."/>
            <person name="Kiefer A.F."/>
            <person name="Nichols A."/>
            <person name="Cepeda A.J."/>
            <person name="Yan W."/>
            <person name="Fan B."/>
            <person name="Jiang Y."/>
            <person name="Adhikari A."/>
            <person name="Zheng C.-J."/>
            <person name="Schuster L."/>
            <person name="Cowan T.M."/>
            <person name="Smanski M.J."/>
            <person name="Chevrette M.G."/>
            <person name="De Carvalho L.P.S."/>
            <person name="Shen B."/>
        </authorList>
    </citation>
    <scope>NUCLEOTIDE SEQUENCE [LARGE SCALE GENOMIC DNA]</scope>
    <source>
        <strain evidence="7 8">NPDC048946</strain>
    </source>
</reference>
<dbReference type="EC" id="3.1.6.-" evidence="7"/>
<dbReference type="PROSITE" id="PS00523">
    <property type="entry name" value="SULFATASE_1"/>
    <property type="match status" value="1"/>
</dbReference>
<evidence type="ECO:0000256" key="3">
    <source>
        <dbReference type="ARBA" id="ARBA00022801"/>
    </source>
</evidence>
<evidence type="ECO:0000313" key="8">
    <source>
        <dbReference type="Proteomes" id="UP001551482"/>
    </source>
</evidence>
<keyword evidence="3 7" id="KW-0378">Hydrolase</keyword>
<evidence type="ECO:0000259" key="6">
    <source>
        <dbReference type="Pfam" id="PF00884"/>
    </source>
</evidence>
<dbReference type="InterPro" id="IPR024607">
    <property type="entry name" value="Sulfatase_CS"/>
</dbReference>
<dbReference type="Proteomes" id="UP001551482">
    <property type="component" value="Unassembled WGS sequence"/>
</dbReference>
<dbReference type="CDD" id="cd16025">
    <property type="entry name" value="PAS_like"/>
    <property type="match status" value="1"/>
</dbReference>